<dbReference type="Proteomes" id="UP000401081">
    <property type="component" value="Unassembled WGS sequence"/>
</dbReference>
<feature type="domain" description="Amidohydrolase 3" evidence="1">
    <location>
        <begin position="61"/>
        <end position="223"/>
    </location>
</feature>
<keyword evidence="3" id="KW-1185">Reference proteome</keyword>
<dbReference type="InterPro" id="IPR013108">
    <property type="entry name" value="Amidohydro_3"/>
</dbReference>
<name>A0A485BH51_KLUCR</name>
<dbReference type="Pfam" id="PF07969">
    <property type="entry name" value="Amidohydro_3"/>
    <property type="match status" value="1"/>
</dbReference>
<protein>
    <submittedName>
        <fullName evidence="2">N-acyl-D-aspartate deacylase</fullName>
        <ecNumber evidence="2">3.5.1.83</ecNumber>
    </submittedName>
</protein>
<evidence type="ECO:0000313" key="2">
    <source>
        <dbReference type="EMBL" id="VFS71382.1"/>
    </source>
</evidence>
<reference evidence="2 3" key="1">
    <citation type="submission" date="2019-03" db="EMBL/GenBank/DDBJ databases">
        <authorList>
            <consortium name="Pathogen Informatics"/>
        </authorList>
    </citation>
    <scope>NUCLEOTIDE SEQUENCE [LARGE SCALE GENOMIC DNA]</scope>
    <source>
        <strain evidence="2 3">NCTC12993</strain>
    </source>
</reference>
<evidence type="ECO:0000259" key="1">
    <source>
        <dbReference type="Pfam" id="PF07969"/>
    </source>
</evidence>
<dbReference type="Gene3D" id="3.20.20.140">
    <property type="entry name" value="Metal-dependent hydrolases"/>
    <property type="match status" value="1"/>
</dbReference>
<organism evidence="2 3">
    <name type="scientific">Kluyvera cryocrescens</name>
    <name type="common">Kluyvera citrophila</name>
    <dbReference type="NCBI Taxonomy" id="580"/>
    <lineage>
        <taxon>Bacteria</taxon>
        <taxon>Pseudomonadati</taxon>
        <taxon>Pseudomonadota</taxon>
        <taxon>Gammaproteobacteria</taxon>
        <taxon>Enterobacterales</taxon>
        <taxon>Enterobacteriaceae</taxon>
        <taxon>Kluyvera</taxon>
    </lineage>
</organism>
<dbReference type="InterPro" id="IPR032466">
    <property type="entry name" value="Metal_Hydrolase"/>
</dbReference>
<accession>A0A485BH51</accession>
<sequence>MVNFGPGNDRGNEEMQFDYLFRNVTVIDGSGGPQYRGDVAVKGDRIVEIAPTILGSAQHDIDGTGRVLAPGFIDVHTHDDINVIRMPEYLPKISQGVTTVIVGNCGISAAAARMKGEVPDPMNLLGEAGHFIYPTVDAYAEAVKEARPAVNVGTLIGHTALRNNHMDSLFRAANDVEIQAMREQLRLALQQGALGLSTGLAYASAFQSTTEEVMALAQELAAGNGIYTTHLRS</sequence>
<gene>
    <name evidence="2" type="ORF">NCTC12993_04632</name>
</gene>
<dbReference type="SUPFAM" id="SSF51338">
    <property type="entry name" value="Composite domain of metallo-dependent hydrolases"/>
    <property type="match status" value="1"/>
</dbReference>
<dbReference type="SUPFAM" id="SSF51556">
    <property type="entry name" value="Metallo-dependent hydrolases"/>
    <property type="match status" value="1"/>
</dbReference>
<dbReference type="GO" id="GO:0047422">
    <property type="term" value="F:N-acyl-D-aspartate deacylase activity"/>
    <property type="evidence" value="ECO:0007669"/>
    <property type="project" value="UniProtKB-EC"/>
</dbReference>
<dbReference type="EMBL" id="CAADJD010000021">
    <property type="protein sequence ID" value="VFS71382.1"/>
    <property type="molecule type" value="Genomic_DNA"/>
</dbReference>
<dbReference type="InterPro" id="IPR011059">
    <property type="entry name" value="Metal-dep_hydrolase_composite"/>
</dbReference>
<dbReference type="EC" id="3.5.1.83" evidence="2"/>
<dbReference type="AlphaFoldDB" id="A0A485BH51"/>
<proteinExistence type="predicted"/>
<keyword evidence="2" id="KW-0378">Hydrolase</keyword>
<evidence type="ECO:0000313" key="3">
    <source>
        <dbReference type="Proteomes" id="UP000401081"/>
    </source>
</evidence>